<dbReference type="GO" id="GO:0046656">
    <property type="term" value="P:folic acid biosynthetic process"/>
    <property type="evidence" value="ECO:0007669"/>
    <property type="project" value="UniProtKB-UniRule"/>
</dbReference>
<dbReference type="Proteomes" id="UP000630086">
    <property type="component" value="Unassembled WGS sequence"/>
</dbReference>
<dbReference type="GO" id="GO:0005737">
    <property type="term" value="C:cytoplasm"/>
    <property type="evidence" value="ECO:0007669"/>
    <property type="project" value="TreeGrafter"/>
</dbReference>
<dbReference type="Pfam" id="PF02152">
    <property type="entry name" value="FolB"/>
    <property type="match status" value="1"/>
</dbReference>
<evidence type="ECO:0000256" key="1">
    <source>
        <dbReference type="ARBA" id="ARBA00001353"/>
    </source>
</evidence>
<keyword evidence="4 7" id="KW-0289">Folate biosynthesis</keyword>
<organism evidence="11 13">
    <name type="scientific">Lactobacillus helveticus</name>
    <name type="common">Lactobacillus suntoryeus</name>
    <dbReference type="NCBI Taxonomy" id="1587"/>
    <lineage>
        <taxon>Bacteria</taxon>
        <taxon>Bacillati</taxon>
        <taxon>Bacillota</taxon>
        <taxon>Bacilli</taxon>
        <taxon>Lactobacillales</taxon>
        <taxon>Lactobacillaceae</taxon>
        <taxon>Lactobacillus</taxon>
    </lineage>
</organism>
<evidence type="ECO:0000256" key="2">
    <source>
        <dbReference type="ARBA" id="ARBA00005013"/>
    </source>
</evidence>
<evidence type="ECO:0000256" key="5">
    <source>
        <dbReference type="ARBA" id="ARBA00023239"/>
    </source>
</evidence>
<comment type="function">
    <text evidence="6 7">Catalyzes the conversion of 7,8-dihydroneopterin to 6-hydroxymethyl-7,8-dihydropterin.</text>
</comment>
<dbReference type="AlphaFoldDB" id="A0A1B2IPR9"/>
<dbReference type="Proteomes" id="UP000651333">
    <property type="component" value="Unassembled WGS sequence"/>
</dbReference>
<evidence type="ECO:0000256" key="3">
    <source>
        <dbReference type="ARBA" id="ARBA00005708"/>
    </source>
</evidence>
<evidence type="ECO:0000256" key="7">
    <source>
        <dbReference type="RuleBase" id="RU362079"/>
    </source>
</evidence>
<comment type="pathway">
    <text evidence="2 7">Cofactor biosynthesis; tetrahydrofolate biosynthesis; 2-amino-4-hydroxy-6-hydroxymethyl-7,8-dihydropteridine diphosphate from 7,8-dihydroneopterin triphosphate: step 3/4.</text>
</comment>
<comment type="similarity">
    <text evidence="3 7">Belongs to the DHNA family.</text>
</comment>
<dbReference type="SMART" id="SM00905">
    <property type="entry name" value="FolB"/>
    <property type="match status" value="1"/>
</dbReference>
<reference evidence="9" key="2">
    <citation type="journal article" date="2018" name="Front. Microbiol.">
        <title>Comparative Genomics of Completely Sequenced Lactobacillus helveticus Genomes Provides Insights into Strain-Specific Genes and Resolves Metagenomics Data Down to the Strain Level.</title>
        <authorList>
            <person name="Schmid M."/>
            <person name="Muri J."/>
            <person name="Melidis D."/>
            <person name="Varadarajan A.R."/>
            <person name="Somerville V."/>
            <person name="Wicki A."/>
            <person name="Moser A."/>
            <person name="Bourqui M."/>
            <person name="Wenzel C."/>
            <person name="Eugster-Meier E."/>
            <person name="Frey J.E."/>
            <person name="Irmler S."/>
            <person name="Ahrens C.H."/>
        </authorList>
    </citation>
    <scope>NUCLEOTIDE SEQUENCE</scope>
    <source>
        <strain evidence="9">FAM8105</strain>
    </source>
</reference>
<sequence>MYTIRVQNMQFHGHIGVLPEEKKVGQTLQVDLEAVINAVPVADQLASTVSYGDFYPIVEKIIDENHVNLVETLAQKILTAIKQLDSRIQTVTVRIRKLNLPVDGVFNNVEIEMKQS</sequence>
<dbReference type="InterPro" id="IPR006157">
    <property type="entry name" value="FolB_dom"/>
</dbReference>
<protein>
    <recommendedName>
        <fullName evidence="7">7,8-dihydroneopterin aldolase</fullName>
        <ecNumber evidence="7">4.1.2.25</ecNumber>
    </recommendedName>
</protein>
<dbReference type="PANTHER" id="PTHR42844:SF1">
    <property type="entry name" value="DIHYDRONEOPTERIN ALDOLASE 1-RELATED"/>
    <property type="match status" value="1"/>
</dbReference>
<evidence type="ECO:0000313" key="12">
    <source>
        <dbReference type="Proteomes" id="UP000234562"/>
    </source>
</evidence>
<dbReference type="RefSeq" id="WP_003614991.1">
    <property type="nucleotide sequence ID" value="NZ_AP023028.1"/>
</dbReference>
<dbReference type="InterPro" id="IPR006156">
    <property type="entry name" value="Dihydroneopterin_aldolase"/>
</dbReference>
<dbReference type="EMBL" id="CP015496">
    <property type="protein sequence ID" value="AUI74264.1"/>
    <property type="molecule type" value="Genomic_DNA"/>
</dbReference>
<accession>A0A1B2IPR9</accession>
<dbReference type="PANTHER" id="PTHR42844">
    <property type="entry name" value="DIHYDRONEOPTERIN ALDOLASE 1-RELATED"/>
    <property type="match status" value="1"/>
</dbReference>
<dbReference type="Gene3D" id="3.30.1130.10">
    <property type="match status" value="1"/>
</dbReference>
<evidence type="ECO:0000313" key="10">
    <source>
        <dbReference type="EMBL" id="GFP13554.1"/>
    </source>
</evidence>
<evidence type="ECO:0000259" key="8">
    <source>
        <dbReference type="SMART" id="SM00905"/>
    </source>
</evidence>
<dbReference type="NCBIfam" id="TIGR00526">
    <property type="entry name" value="folB_dom"/>
    <property type="match status" value="1"/>
</dbReference>
<gene>
    <name evidence="10" type="primary">folB</name>
    <name evidence="11" type="ORF">IMAU30003_00550</name>
    <name evidence="9" type="ORF">Lh8105_05350</name>
    <name evidence="10" type="ORF">LHEJCM1062_14260</name>
</gene>
<dbReference type="EC" id="4.1.2.25" evidence="7"/>
<reference evidence="12" key="1">
    <citation type="submission" date="2016-05" db="EMBL/GenBank/DDBJ databases">
        <title>Genome sequence of Lactobacillus helveticus FAM8105.</title>
        <authorList>
            <person name="Ahrens C."/>
            <person name="Schmid M."/>
        </authorList>
    </citation>
    <scope>NUCLEOTIDE SEQUENCE [LARGE SCALE GENOMIC DNA]</scope>
    <source>
        <strain evidence="12">FAM8105</strain>
    </source>
</reference>
<keyword evidence="5 7" id="KW-0456">Lyase</keyword>
<dbReference type="SUPFAM" id="SSF55620">
    <property type="entry name" value="Tetrahydrobiopterin biosynthesis enzymes-like"/>
    <property type="match status" value="1"/>
</dbReference>
<evidence type="ECO:0000256" key="4">
    <source>
        <dbReference type="ARBA" id="ARBA00022909"/>
    </source>
</evidence>
<comment type="catalytic activity">
    <reaction evidence="1 7">
        <text>7,8-dihydroneopterin = 6-hydroxymethyl-7,8-dihydropterin + glycolaldehyde</text>
        <dbReference type="Rhea" id="RHEA:10540"/>
        <dbReference type="ChEBI" id="CHEBI:17001"/>
        <dbReference type="ChEBI" id="CHEBI:17071"/>
        <dbReference type="ChEBI" id="CHEBI:44841"/>
        <dbReference type="EC" id="4.1.2.25"/>
    </reaction>
</comment>
<dbReference type="GO" id="GO:0004150">
    <property type="term" value="F:dihydroneopterin aldolase activity"/>
    <property type="evidence" value="ECO:0007669"/>
    <property type="project" value="UniProtKB-UniRule"/>
</dbReference>
<feature type="domain" description="Dihydroneopterin aldolase/epimerase" evidence="8">
    <location>
        <begin position="4"/>
        <end position="115"/>
    </location>
</feature>
<reference evidence="10" key="4">
    <citation type="submission" date="2020-07" db="EMBL/GenBank/DDBJ databases">
        <title>Draft genome sequence of Lactobacillus helveticus strain JCM 1062.</title>
        <authorList>
            <person name="Endo A."/>
            <person name="Maeno S."/>
            <person name="Kido Y."/>
        </authorList>
    </citation>
    <scope>NUCLEOTIDE SEQUENCE</scope>
    <source>
        <strain evidence="10">JCM 1062</strain>
    </source>
</reference>
<evidence type="ECO:0000313" key="11">
    <source>
        <dbReference type="EMBL" id="NRO34315.1"/>
    </source>
</evidence>
<evidence type="ECO:0000256" key="6">
    <source>
        <dbReference type="ARBA" id="ARBA00037702"/>
    </source>
</evidence>
<dbReference type="OrthoDB" id="9803748at2"/>
<dbReference type="GO" id="GO:0046654">
    <property type="term" value="P:tetrahydrofolate biosynthetic process"/>
    <property type="evidence" value="ECO:0007669"/>
    <property type="project" value="UniProtKB-UniRule"/>
</dbReference>
<evidence type="ECO:0000313" key="9">
    <source>
        <dbReference type="EMBL" id="AUI74264.1"/>
    </source>
</evidence>
<reference evidence="11" key="3">
    <citation type="submission" date="2019-09" db="EMBL/GenBank/DDBJ databases">
        <title>Comparative genomic analysis of Lactobacillus helveticus.</title>
        <authorList>
            <person name="Zhang H."/>
            <person name="Chen Y."/>
            <person name="Zhong Z."/>
        </authorList>
    </citation>
    <scope>NUCLEOTIDE SEQUENCE</scope>
    <source>
        <strain evidence="11">IMAU30003</strain>
    </source>
</reference>
<dbReference type="InterPro" id="IPR043133">
    <property type="entry name" value="GTP-CH-I_C/QueF"/>
</dbReference>
<evidence type="ECO:0000313" key="13">
    <source>
        <dbReference type="Proteomes" id="UP000651333"/>
    </source>
</evidence>
<name>A0A1B2IPR9_LACHE</name>
<dbReference type="OMA" id="GHYKSVA"/>
<dbReference type="EMBL" id="WCHB01000011">
    <property type="protein sequence ID" value="NRO34315.1"/>
    <property type="molecule type" value="Genomic_DNA"/>
</dbReference>
<proteinExistence type="inferred from homology"/>
<dbReference type="NCBIfam" id="TIGR00525">
    <property type="entry name" value="folB"/>
    <property type="match status" value="1"/>
</dbReference>
<dbReference type="Proteomes" id="UP000234562">
    <property type="component" value="Chromosome"/>
</dbReference>
<dbReference type="EMBL" id="BLYV01000324">
    <property type="protein sequence ID" value="GFP13554.1"/>
    <property type="molecule type" value="Genomic_DNA"/>
</dbReference>